<evidence type="ECO:0000256" key="4">
    <source>
        <dbReference type="ARBA" id="ARBA00023098"/>
    </source>
</evidence>
<dbReference type="PRINTS" id="PR00077">
    <property type="entry name" value="GPDHDRGNASE"/>
</dbReference>
<protein>
    <recommendedName>
        <fullName evidence="9">Glycerol-3-phosphate dehydrogenase</fullName>
        <ecNumber evidence="9">1.1.1.94</ecNumber>
    </recommendedName>
</protein>
<dbReference type="GO" id="GO:0005829">
    <property type="term" value="C:cytosol"/>
    <property type="evidence" value="ECO:0007669"/>
    <property type="project" value="TreeGrafter"/>
</dbReference>
<evidence type="ECO:0000256" key="2">
    <source>
        <dbReference type="ARBA" id="ARBA00022516"/>
    </source>
</evidence>
<name>A0A8B0SGU0_9GAMM</name>
<dbReference type="GO" id="GO:0047952">
    <property type="term" value="F:glycerol-3-phosphate dehydrogenase [NAD(P)+] activity"/>
    <property type="evidence" value="ECO:0007669"/>
    <property type="project" value="UniProtKB-EC"/>
</dbReference>
<evidence type="ECO:0000256" key="5">
    <source>
        <dbReference type="ARBA" id="ARBA00023209"/>
    </source>
</evidence>
<feature type="domain" description="Glycerol-3-phosphate dehydrogenase NAD-dependent C-terminal" evidence="11">
    <location>
        <begin position="183"/>
        <end position="323"/>
    </location>
</feature>
<comment type="similarity">
    <text evidence="1 8">Belongs to the NAD-dependent glycerol-3-phosphate dehydrogenase family.</text>
</comment>
<dbReference type="GO" id="GO:0046168">
    <property type="term" value="P:glycerol-3-phosphate catabolic process"/>
    <property type="evidence" value="ECO:0007669"/>
    <property type="project" value="InterPro"/>
</dbReference>
<keyword evidence="5" id="KW-0594">Phospholipid biosynthesis</keyword>
<keyword evidence="4" id="KW-0443">Lipid metabolism</keyword>
<dbReference type="GO" id="GO:0008654">
    <property type="term" value="P:phospholipid biosynthetic process"/>
    <property type="evidence" value="ECO:0007669"/>
    <property type="project" value="UniProtKB-KW"/>
</dbReference>
<organism evidence="13">
    <name type="scientific">Thiothrix fructosivorans</name>
    <dbReference type="NCBI Taxonomy" id="111770"/>
    <lineage>
        <taxon>Bacteria</taxon>
        <taxon>Pseudomonadati</taxon>
        <taxon>Pseudomonadota</taxon>
        <taxon>Gammaproteobacteria</taxon>
        <taxon>Thiotrichales</taxon>
        <taxon>Thiotrichaceae</taxon>
        <taxon>Thiothrix</taxon>
    </lineage>
</organism>
<dbReference type="SUPFAM" id="SSF51735">
    <property type="entry name" value="NAD(P)-binding Rossmann-fold domains"/>
    <property type="match status" value="1"/>
</dbReference>
<sequence>MKNNKTLRVAVFGSTTMGTALSHLIASAGHTCTLLTQDATVQESINTQHCHPTYFKGAPIHPAVRASMNIADEIPKADLVVMAVPSHAMRAAAQQLGALIHPAQSVLSSTKGFEPTNTKLMTHVLREECQTEHLGTISGPNMQAYMVKGLPTTLVIASDSAQMRQHGWQAFTSPTINVNTVADLASYEYLSGLKNIVGMEVGMVQGLGLGTNFQGLVAAEGMKELDQLLTKMGLDSKPLYGVAGIADIFLVCTSEFALNYQIAVQMGQGMTLEEALAPIKARGEMAEGVESLRVGLELANQYEQPMPLLEAAHALAFSTRPVSKEEFIEAAFKRNTAGH</sequence>
<dbReference type="RefSeq" id="WP_207252957.1">
    <property type="nucleotide sequence ID" value="NZ_JAFMPM010000008.1"/>
</dbReference>
<keyword evidence="8" id="KW-0520">NAD</keyword>
<dbReference type="EMBL" id="JAFMPM010000008">
    <property type="protein sequence ID" value="MBO0615234.1"/>
    <property type="molecule type" value="Genomic_DNA"/>
</dbReference>
<dbReference type="PANTHER" id="PTHR11728">
    <property type="entry name" value="GLYCEROL-3-PHOSPHATE DEHYDROGENASE"/>
    <property type="match status" value="1"/>
</dbReference>
<keyword evidence="6" id="KW-1208">Phospholipid metabolism</keyword>
<dbReference type="PANTHER" id="PTHR11728:SF1">
    <property type="entry name" value="GLYCEROL-3-PHOSPHATE DEHYDROGENASE [NAD(+)] 2, CHLOROPLASTIC"/>
    <property type="match status" value="1"/>
</dbReference>
<dbReference type="Gene3D" id="3.40.50.720">
    <property type="entry name" value="NAD(P)-binding Rossmann-like Domain"/>
    <property type="match status" value="1"/>
</dbReference>
<evidence type="ECO:0000313" key="14">
    <source>
        <dbReference type="Proteomes" id="UP000664466"/>
    </source>
</evidence>
<dbReference type="AlphaFoldDB" id="A0A8B0SGU0"/>
<dbReference type="InterPro" id="IPR013328">
    <property type="entry name" value="6PGD_dom2"/>
</dbReference>
<proteinExistence type="inferred from homology"/>
<dbReference type="InterPro" id="IPR011128">
    <property type="entry name" value="G3P_DH_NAD-dep_N"/>
</dbReference>
<dbReference type="Gene3D" id="1.10.1040.10">
    <property type="entry name" value="N-(1-d-carboxylethyl)-l-norvaline Dehydrogenase, domain 2"/>
    <property type="match status" value="1"/>
</dbReference>
<evidence type="ECO:0000256" key="3">
    <source>
        <dbReference type="ARBA" id="ARBA00023002"/>
    </source>
</evidence>
<evidence type="ECO:0000259" key="10">
    <source>
        <dbReference type="Pfam" id="PF01210"/>
    </source>
</evidence>
<dbReference type="GO" id="GO:0005975">
    <property type="term" value="P:carbohydrate metabolic process"/>
    <property type="evidence" value="ECO:0007669"/>
    <property type="project" value="InterPro"/>
</dbReference>
<dbReference type="PIRSF" id="PIRSF000114">
    <property type="entry name" value="Glycerol-3-P_dh"/>
    <property type="match status" value="1"/>
</dbReference>
<evidence type="ECO:0000256" key="6">
    <source>
        <dbReference type="ARBA" id="ARBA00023264"/>
    </source>
</evidence>
<dbReference type="InterPro" id="IPR006168">
    <property type="entry name" value="G3P_DH_NAD-dep"/>
</dbReference>
<reference evidence="13" key="2">
    <citation type="submission" date="2021-04" db="EMBL/GenBank/DDBJ databases">
        <title>Complete Genome and methylome analysis of Thiothrix fructosivorans ATCC 49748.</title>
        <authorList>
            <person name="Fomenkov A."/>
            <person name="Sun L."/>
            <person name="Vincze T."/>
            <person name="Grabovich M.Y."/>
            <person name="Roberts R.J."/>
        </authorList>
    </citation>
    <scope>NUCLEOTIDE SEQUENCE</scope>
    <source>
        <strain evidence="13">ATCC 49748</strain>
    </source>
</reference>
<feature type="active site" description="Proton acceptor" evidence="7">
    <location>
        <position position="194"/>
    </location>
</feature>
<dbReference type="InterPro" id="IPR008927">
    <property type="entry name" value="6-PGluconate_DH-like_C_sf"/>
</dbReference>
<keyword evidence="14" id="KW-1185">Reference proteome</keyword>
<gene>
    <name evidence="13" type="ORF">J1836_015640</name>
    <name evidence="12" type="ORF">J1836_20255</name>
</gene>
<dbReference type="SUPFAM" id="SSF48179">
    <property type="entry name" value="6-phosphogluconate dehydrogenase C-terminal domain-like"/>
    <property type="match status" value="1"/>
</dbReference>
<dbReference type="EMBL" id="CP072748">
    <property type="protein sequence ID" value="QTX10019.1"/>
    <property type="molecule type" value="Genomic_DNA"/>
</dbReference>
<evidence type="ECO:0000256" key="7">
    <source>
        <dbReference type="PIRSR" id="PIRSR000114-1"/>
    </source>
</evidence>
<comment type="catalytic activity">
    <reaction evidence="9">
        <text>sn-glycerol 3-phosphate + NADP(+) = dihydroxyacetone phosphate + NADPH + H(+)</text>
        <dbReference type="Rhea" id="RHEA:11096"/>
        <dbReference type="ChEBI" id="CHEBI:15378"/>
        <dbReference type="ChEBI" id="CHEBI:57597"/>
        <dbReference type="ChEBI" id="CHEBI:57642"/>
        <dbReference type="ChEBI" id="CHEBI:57783"/>
        <dbReference type="ChEBI" id="CHEBI:58349"/>
        <dbReference type="EC" id="1.1.1.94"/>
    </reaction>
</comment>
<evidence type="ECO:0000313" key="12">
    <source>
        <dbReference type="EMBL" id="MBO0615234.1"/>
    </source>
</evidence>
<feature type="domain" description="Glycerol-3-phosphate dehydrogenase NAD-dependent N-terminal" evidence="10">
    <location>
        <begin position="9"/>
        <end position="162"/>
    </location>
</feature>
<keyword evidence="3 8" id="KW-0560">Oxidoreductase</keyword>
<evidence type="ECO:0000256" key="9">
    <source>
        <dbReference type="RuleBase" id="RU000439"/>
    </source>
</evidence>
<dbReference type="Proteomes" id="UP000664466">
    <property type="component" value="Unassembled WGS sequence"/>
</dbReference>
<dbReference type="InterPro" id="IPR036291">
    <property type="entry name" value="NAD(P)-bd_dom_sf"/>
</dbReference>
<evidence type="ECO:0000256" key="1">
    <source>
        <dbReference type="ARBA" id="ARBA00011009"/>
    </source>
</evidence>
<evidence type="ECO:0000256" key="8">
    <source>
        <dbReference type="RuleBase" id="RU000437"/>
    </source>
</evidence>
<dbReference type="Pfam" id="PF01210">
    <property type="entry name" value="NAD_Gly3P_dh_N"/>
    <property type="match status" value="1"/>
</dbReference>
<evidence type="ECO:0000259" key="11">
    <source>
        <dbReference type="Pfam" id="PF07479"/>
    </source>
</evidence>
<accession>A0A8B0SGU0</accession>
<keyword evidence="2" id="KW-0444">Lipid biosynthesis</keyword>
<dbReference type="Pfam" id="PF07479">
    <property type="entry name" value="NAD_Gly3P_dh_C"/>
    <property type="match status" value="1"/>
</dbReference>
<evidence type="ECO:0000313" key="13">
    <source>
        <dbReference type="EMBL" id="QTX10019.1"/>
    </source>
</evidence>
<dbReference type="GO" id="GO:0051287">
    <property type="term" value="F:NAD binding"/>
    <property type="evidence" value="ECO:0007669"/>
    <property type="project" value="InterPro"/>
</dbReference>
<dbReference type="InterPro" id="IPR006109">
    <property type="entry name" value="G3P_DH_NAD-dep_C"/>
</dbReference>
<reference evidence="12 14" key="1">
    <citation type="submission" date="2021-03" db="EMBL/GenBank/DDBJ databases">
        <title>Draft genome and methylome analysis of Thiotrix fructosivoruns ATCC 49748.</title>
        <authorList>
            <person name="Fomenkov A."/>
            <person name="Grabovich M.Y."/>
            <person name="Roberts R.J."/>
        </authorList>
    </citation>
    <scope>NUCLEOTIDE SEQUENCE [LARGE SCALE GENOMIC DNA]</scope>
    <source>
        <strain evidence="12 14">ATCC 49748</strain>
    </source>
</reference>
<dbReference type="EC" id="1.1.1.94" evidence="9"/>